<sequence>MIFLLCLALCSCSSYKYGEVESEYVLEGDATDVLPTVERWLKGYRGKIESVSEDEIKANIAIDNGSVGYLCDVTIQIDNGKVNIKTGVKDIVMPHNLVITDEEAVIKSTKIEVMKLIHEPLLSKINQK</sequence>
<dbReference type="EMBL" id="RXOF01000003">
    <property type="protein sequence ID" value="RTQ51421.1"/>
    <property type="molecule type" value="Genomic_DNA"/>
</dbReference>
<evidence type="ECO:0000313" key="1">
    <source>
        <dbReference type="EMBL" id="RTQ51421.1"/>
    </source>
</evidence>
<keyword evidence="2" id="KW-1185">Reference proteome</keyword>
<gene>
    <name evidence="1" type="ORF">EJV47_06350</name>
</gene>
<name>A0A431U566_9BACT</name>
<reference evidence="1 2" key="1">
    <citation type="submission" date="2018-12" db="EMBL/GenBank/DDBJ databases">
        <title>Hymenobacter gummosus sp. nov., isolated from a spring.</title>
        <authorList>
            <person name="Nie L."/>
        </authorList>
    </citation>
    <scope>NUCLEOTIDE SEQUENCE [LARGE SCALE GENOMIC DNA]</scope>
    <source>
        <strain evidence="1 2">KCTC 52166</strain>
    </source>
</reference>
<dbReference type="AlphaFoldDB" id="A0A431U566"/>
<proteinExistence type="predicted"/>
<accession>A0A431U566</accession>
<evidence type="ECO:0000313" key="2">
    <source>
        <dbReference type="Proteomes" id="UP000282184"/>
    </source>
</evidence>
<comment type="caution">
    <text evidence="1">The sequence shown here is derived from an EMBL/GenBank/DDBJ whole genome shotgun (WGS) entry which is preliminary data.</text>
</comment>
<protein>
    <submittedName>
        <fullName evidence="1">Uncharacterized protein</fullName>
    </submittedName>
</protein>
<organism evidence="1 2">
    <name type="scientific">Hymenobacter gummosus</name>
    <dbReference type="NCBI Taxonomy" id="1776032"/>
    <lineage>
        <taxon>Bacteria</taxon>
        <taxon>Pseudomonadati</taxon>
        <taxon>Bacteroidota</taxon>
        <taxon>Cytophagia</taxon>
        <taxon>Cytophagales</taxon>
        <taxon>Hymenobacteraceae</taxon>
        <taxon>Hymenobacter</taxon>
    </lineage>
</organism>
<dbReference type="Proteomes" id="UP000282184">
    <property type="component" value="Unassembled WGS sequence"/>
</dbReference>